<keyword evidence="2" id="KW-1185">Reference proteome</keyword>
<evidence type="ECO:0000313" key="2">
    <source>
        <dbReference type="Proteomes" id="UP000183832"/>
    </source>
</evidence>
<sequence length="85" mass="10169">MHENQFHEIDIQSVEKCTRISFFRVIKNVRSRCEKLTNSWPPNKMQDSRSSAFNVIDISNRRLSWTKAETTQTQAMLRRRKKTII</sequence>
<dbReference type="Proteomes" id="UP000183832">
    <property type="component" value="Unassembled WGS sequence"/>
</dbReference>
<protein>
    <submittedName>
        <fullName evidence="1">CLUMA_CG020455, isoform A</fullName>
    </submittedName>
</protein>
<accession>A0A1J1J521</accession>
<dbReference type="AlphaFoldDB" id="A0A1J1J521"/>
<organism evidence="1 2">
    <name type="scientific">Clunio marinus</name>
    <dbReference type="NCBI Taxonomy" id="568069"/>
    <lineage>
        <taxon>Eukaryota</taxon>
        <taxon>Metazoa</taxon>
        <taxon>Ecdysozoa</taxon>
        <taxon>Arthropoda</taxon>
        <taxon>Hexapoda</taxon>
        <taxon>Insecta</taxon>
        <taxon>Pterygota</taxon>
        <taxon>Neoptera</taxon>
        <taxon>Endopterygota</taxon>
        <taxon>Diptera</taxon>
        <taxon>Nematocera</taxon>
        <taxon>Chironomoidea</taxon>
        <taxon>Chironomidae</taxon>
        <taxon>Clunio</taxon>
    </lineage>
</organism>
<dbReference type="EMBL" id="CVRI01000072">
    <property type="protein sequence ID" value="CRL07487.1"/>
    <property type="molecule type" value="Genomic_DNA"/>
</dbReference>
<evidence type="ECO:0000313" key="1">
    <source>
        <dbReference type="EMBL" id="CRL07487.1"/>
    </source>
</evidence>
<reference evidence="1 2" key="1">
    <citation type="submission" date="2015-04" db="EMBL/GenBank/DDBJ databases">
        <authorList>
            <person name="Syromyatnikov M.Y."/>
            <person name="Popov V.N."/>
        </authorList>
    </citation>
    <scope>NUCLEOTIDE SEQUENCE [LARGE SCALE GENOMIC DNA]</scope>
</reference>
<name>A0A1J1J521_9DIPT</name>
<gene>
    <name evidence="1" type="ORF">CLUMA_CG020455</name>
</gene>
<proteinExistence type="predicted"/>